<dbReference type="CDD" id="cd07377">
    <property type="entry name" value="WHTH_GntR"/>
    <property type="match status" value="1"/>
</dbReference>
<name>A0A938YDI2_9ACTN</name>
<feature type="domain" description="HTH gntR-type" evidence="4">
    <location>
        <begin position="12"/>
        <end position="79"/>
    </location>
</feature>
<dbReference type="Proteomes" id="UP000663792">
    <property type="component" value="Unassembled WGS sequence"/>
</dbReference>
<dbReference type="PANTHER" id="PTHR43537:SF5">
    <property type="entry name" value="UXU OPERON TRANSCRIPTIONAL REGULATOR"/>
    <property type="match status" value="1"/>
</dbReference>
<keyword evidence="1" id="KW-0805">Transcription regulation</keyword>
<proteinExistence type="predicted"/>
<dbReference type="GO" id="GO:0003700">
    <property type="term" value="F:DNA-binding transcription factor activity"/>
    <property type="evidence" value="ECO:0007669"/>
    <property type="project" value="InterPro"/>
</dbReference>
<dbReference type="InterPro" id="IPR036390">
    <property type="entry name" value="WH_DNA-bd_sf"/>
</dbReference>
<dbReference type="RefSeq" id="WP_205261639.1">
    <property type="nucleotide sequence ID" value="NZ_JAERWK010000020.1"/>
</dbReference>
<reference evidence="5" key="1">
    <citation type="submission" date="2021-01" db="EMBL/GenBank/DDBJ databases">
        <title>YIM 132084 draft genome.</title>
        <authorList>
            <person name="An D."/>
        </authorList>
    </citation>
    <scope>NUCLEOTIDE SEQUENCE</scope>
    <source>
        <strain evidence="5">YIM 132084</strain>
    </source>
</reference>
<comment type="caution">
    <text evidence="5">The sequence shown here is derived from an EMBL/GenBank/DDBJ whole genome shotgun (WGS) entry which is preliminary data.</text>
</comment>
<keyword evidence="2" id="KW-0238">DNA-binding</keyword>
<evidence type="ECO:0000256" key="1">
    <source>
        <dbReference type="ARBA" id="ARBA00023015"/>
    </source>
</evidence>
<dbReference type="PROSITE" id="PS50949">
    <property type="entry name" value="HTH_GNTR"/>
    <property type="match status" value="1"/>
</dbReference>
<keyword evidence="6" id="KW-1185">Reference proteome</keyword>
<dbReference type="SUPFAM" id="SSF48008">
    <property type="entry name" value="GntR ligand-binding domain-like"/>
    <property type="match status" value="1"/>
</dbReference>
<dbReference type="SMART" id="SM00895">
    <property type="entry name" value="FCD"/>
    <property type="match status" value="1"/>
</dbReference>
<gene>
    <name evidence="5" type="ORF">JL106_15525</name>
</gene>
<keyword evidence="3" id="KW-0804">Transcription</keyword>
<evidence type="ECO:0000313" key="5">
    <source>
        <dbReference type="EMBL" id="MBM9468692.1"/>
    </source>
</evidence>
<evidence type="ECO:0000313" key="6">
    <source>
        <dbReference type="Proteomes" id="UP000663792"/>
    </source>
</evidence>
<dbReference type="SMART" id="SM00345">
    <property type="entry name" value="HTH_GNTR"/>
    <property type="match status" value="1"/>
</dbReference>
<dbReference type="Gene3D" id="1.20.120.530">
    <property type="entry name" value="GntR ligand-binding domain-like"/>
    <property type="match status" value="1"/>
</dbReference>
<evidence type="ECO:0000256" key="3">
    <source>
        <dbReference type="ARBA" id="ARBA00023163"/>
    </source>
</evidence>
<dbReference type="InterPro" id="IPR011711">
    <property type="entry name" value="GntR_C"/>
</dbReference>
<dbReference type="InterPro" id="IPR036388">
    <property type="entry name" value="WH-like_DNA-bd_sf"/>
</dbReference>
<evidence type="ECO:0000256" key="2">
    <source>
        <dbReference type="ARBA" id="ARBA00023125"/>
    </source>
</evidence>
<dbReference type="Pfam" id="PF07729">
    <property type="entry name" value="FCD"/>
    <property type="match status" value="1"/>
</dbReference>
<dbReference type="GO" id="GO:0003677">
    <property type="term" value="F:DNA binding"/>
    <property type="evidence" value="ECO:0007669"/>
    <property type="project" value="UniProtKB-KW"/>
</dbReference>
<accession>A0A938YDI2</accession>
<organism evidence="5 6">
    <name type="scientific">Nakamurella leprariae</name>
    <dbReference type="NCBI Taxonomy" id="2803911"/>
    <lineage>
        <taxon>Bacteria</taxon>
        <taxon>Bacillati</taxon>
        <taxon>Actinomycetota</taxon>
        <taxon>Actinomycetes</taxon>
        <taxon>Nakamurellales</taxon>
        <taxon>Nakamurellaceae</taxon>
        <taxon>Nakamurella</taxon>
    </lineage>
</organism>
<dbReference type="EMBL" id="JAERWK010000020">
    <property type="protein sequence ID" value="MBM9468692.1"/>
    <property type="molecule type" value="Genomic_DNA"/>
</dbReference>
<dbReference type="InterPro" id="IPR008920">
    <property type="entry name" value="TF_FadR/GntR_C"/>
</dbReference>
<protein>
    <submittedName>
        <fullName evidence="5">GntR family transcriptional regulator</fullName>
    </submittedName>
</protein>
<dbReference type="Gene3D" id="1.10.10.10">
    <property type="entry name" value="Winged helix-like DNA-binding domain superfamily/Winged helix DNA-binding domain"/>
    <property type="match status" value="1"/>
</dbReference>
<dbReference type="AlphaFoldDB" id="A0A938YDI2"/>
<sequence length="222" mass="24746">MAGTDEKQLNPLQIKELVYARLRQAIIDQTFKAGEPLREAALGERFGVSKTPIREALVRLEQDGLVEIAPYRGARAKRYTQADLHEIYAAREILEAECVRRAALADDPALVERLRANVARTEKAVAAGRLAAAADALDEFDEILFSQLHNSLLEEIRTRLSAHLQRVGQVGRSRVRFQSSADQHRRIVDAIAEGDAETADALLRAHLHHVLESQLPLLEPEP</sequence>
<dbReference type="InterPro" id="IPR000524">
    <property type="entry name" value="Tscrpt_reg_HTH_GntR"/>
</dbReference>
<dbReference type="PANTHER" id="PTHR43537">
    <property type="entry name" value="TRANSCRIPTIONAL REGULATOR, GNTR FAMILY"/>
    <property type="match status" value="1"/>
</dbReference>
<evidence type="ECO:0000259" key="4">
    <source>
        <dbReference type="PROSITE" id="PS50949"/>
    </source>
</evidence>
<dbReference type="Pfam" id="PF00392">
    <property type="entry name" value="GntR"/>
    <property type="match status" value="1"/>
</dbReference>
<dbReference type="SUPFAM" id="SSF46785">
    <property type="entry name" value="Winged helix' DNA-binding domain"/>
    <property type="match status" value="1"/>
</dbReference>